<proteinExistence type="predicted"/>
<protein>
    <recommendedName>
        <fullName evidence="7">Sushi domain-containing protein</fullName>
    </recommendedName>
</protein>
<feature type="transmembrane region" description="Helical" evidence="3">
    <location>
        <begin position="136"/>
        <end position="155"/>
    </location>
</feature>
<reference evidence="6" key="1">
    <citation type="submission" date="2015-02" db="EMBL/GenBank/DDBJ databases">
        <title>Genome sequencing for Strongylocentrotus purpuratus.</title>
        <authorList>
            <person name="Murali S."/>
            <person name="Liu Y."/>
            <person name="Vee V."/>
            <person name="English A."/>
            <person name="Wang M."/>
            <person name="Skinner E."/>
            <person name="Han Y."/>
            <person name="Muzny D.M."/>
            <person name="Worley K.C."/>
            <person name="Gibbs R.A."/>
        </authorList>
    </citation>
    <scope>NUCLEOTIDE SEQUENCE</scope>
</reference>
<feature type="compositionally biased region" description="Basic and acidic residues" evidence="2">
    <location>
        <begin position="180"/>
        <end position="194"/>
    </location>
</feature>
<dbReference type="Gene3D" id="2.10.70.10">
    <property type="entry name" value="Complement Module, domain 1"/>
    <property type="match status" value="1"/>
</dbReference>
<feature type="signal peptide" evidence="4">
    <location>
        <begin position="1"/>
        <end position="20"/>
    </location>
</feature>
<dbReference type="GeneID" id="105444850"/>
<keyword evidence="4" id="KW-0732">Signal</keyword>
<organism evidence="5 6">
    <name type="scientific">Strongylocentrotus purpuratus</name>
    <name type="common">Purple sea urchin</name>
    <dbReference type="NCBI Taxonomy" id="7668"/>
    <lineage>
        <taxon>Eukaryota</taxon>
        <taxon>Metazoa</taxon>
        <taxon>Echinodermata</taxon>
        <taxon>Eleutherozoa</taxon>
        <taxon>Echinozoa</taxon>
        <taxon>Echinoidea</taxon>
        <taxon>Euechinoidea</taxon>
        <taxon>Echinacea</taxon>
        <taxon>Camarodonta</taxon>
        <taxon>Echinidea</taxon>
        <taxon>Strongylocentrotidae</taxon>
        <taxon>Strongylocentrotus</taxon>
    </lineage>
</organism>
<evidence type="ECO:0000313" key="5">
    <source>
        <dbReference type="EnsemblMetazoa" id="XP_030843401"/>
    </source>
</evidence>
<feature type="region of interest" description="Disordered" evidence="2">
    <location>
        <begin position="175"/>
        <end position="194"/>
    </location>
</feature>
<dbReference type="RefSeq" id="XP_030843401.1">
    <property type="nucleotide sequence ID" value="XM_030987541.1"/>
</dbReference>
<dbReference type="AlphaFoldDB" id="A0A7M7NYI2"/>
<feature type="chain" id="PRO_5029671740" description="Sushi domain-containing protein" evidence="4">
    <location>
        <begin position="21"/>
        <end position="194"/>
    </location>
</feature>
<dbReference type="EnsemblMetazoa" id="XM_030987541">
    <property type="protein sequence ID" value="XP_030843401"/>
    <property type="gene ID" value="LOC105444850"/>
</dbReference>
<keyword evidence="3" id="KW-1133">Transmembrane helix</keyword>
<name>A0A7M7NYI2_STRPU</name>
<dbReference type="KEGG" id="spu:105444850"/>
<keyword evidence="6" id="KW-1185">Reference proteome</keyword>
<sequence length="194" mass="21654">MVRFISTLVLCVVYLAVTHTALIRNKRQSRWPSSPYQPDHYGRCGEPTMPIPHGGIALFHKNLWKTRCTSHSRSTVECEPMFYCDERYTVNGDFHLECLENNATYSWFGSIPTCIRDDPPSLSDDPSATIKDSFKVLSVVLGLLFSLTCTALVAAKRGKRAAQIPPTCVAKAAAVPTSSKTDHDERSQCRRDTT</sequence>
<keyword evidence="3" id="KW-0812">Transmembrane</keyword>
<evidence type="ECO:0000256" key="3">
    <source>
        <dbReference type="SAM" id="Phobius"/>
    </source>
</evidence>
<evidence type="ECO:0000256" key="4">
    <source>
        <dbReference type="SAM" id="SignalP"/>
    </source>
</evidence>
<evidence type="ECO:0000256" key="1">
    <source>
        <dbReference type="ARBA" id="ARBA00023157"/>
    </source>
</evidence>
<evidence type="ECO:0008006" key="7">
    <source>
        <dbReference type="Google" id="ProtNLM"/>
    </source>
</evidence>
<accession>A0A7M7NYI2</accession>
<evidence type="ECO:0000256" key="2">
    <source>
        <dbReference type="SAM" id="MobiDB-lite"/>
    </source>
</evidence>
<keyword evidence="3" id="KW-0472">Membrane</keyword>
<dbReference type="Proteomes" id="UP000007110">
    <property type="component" value="Unassembled WGS sequence"/>
</dbReference>
<evidence type="ECO:0000313" key="6">
    <source>
        <dbReference type="Proteomes" id="UP000007110"/>
    </source>
</evidence>
<dbReference type="InterPro" id="IPR035976">
    <property type="entry name" value="Sushi/SCR/CCP_sf"/>
</dbReference>
<dbReference type="InParanoid" id="A0A7M7NYI2"/>
<dbReference type="SUPFAM" id="SSF57535">
    <property type="entry name" value="Complement control module/SCR domain"/>
    <property type="match status" value="1"/>
</dbReference>
<keyword evidence="1" id="KW-1015">Disulfide bond</keyword>
<reference evidence="5" key="2">
    <citation type="submission" date="2021-01" db="UniProtKB">
        <authorList>
            <consortium name="EnsemblMetazoa"/>
        </authorList>
    </citation>
    <scope>IDENTIFICATION</scope>
</reference>